<name>A0ABY5DAT8_9ACTN</name>
<evidence type="ECO:0000313" key="2">
    <source>
        <dbReference type="EMBL" id="USY20333.1"/>
    </source>
</evidence>
<organism evidence="2 3">
    <name type="scientific">Nocardiopsis exhalans</name>
    <dbReference type="NCBI Taxonomy" id="163604"/>
    <lineage>
        <taxon>Bacteria</taxon>
        <taxon>Bacillati</taxon>
        <taxon>Actinomycetota</taxon>
        <taxon>Actinomycetes</taxon>
        <taxon>Streptosporangiales</taxon>
        <taxon>Nocardiopsidaceae</taxon>
        <taxon>Nocardiopsis</taxon>
    </lineage>
</organism>
<reference evidence="2" key="1">
    <citation type="submission" date="2022-06" db="EMBL/GenBank/DDBJ databases">
        <authorList>
            <person name="Ping M."/>
        </authorList>
    </citation>
    <scope>NUCLEOTIDE SEQUENCE</scope>
    <source>
        <strain evidence="2">JCM11759T</strain>
    </source>
</reference>
<evidence type="ECO:0008006" key="4">
    <source>
        <dbReference type="Google" id="ProtNLM"/>
    </source>
</evidence>
<sequence>MRSPLVPPVLGALTVVLVAAAALVWAVFLRAPDPVPASEVVVGESTDDATAGPTDDGLVEPPPPVTDRGGAGSPSAEPSPEPEPAPTGFPFDCLDENVNHEAWGEDEWDDWWDDCLDARYENGDDDDD</sequence>
<keyword evidence="3" id="KW-1185">Reference proteome</keyword>
<protein>
    <recommendedName>
        <fullName evidence="4">Secreted protein</fullName>
    </recommendedName>
</protein>
<dbReference type="RefSeq" id="WP_254419411.1">
    <property type="nucleotide sequence ID" value="NZ_BAAAJB010000043.1"/>
</dbReference>
<accession>A0ABY5DAT8</accession>
<feature type="region of interest" description="Disordered" evidence="1">
    <location>
        <begin position="40"/>
        <end position="94"/>
    </location>
</feature>
<dbReference type="EMBL" id="CP099837">
    <property type="protein sequence ID" value="USY20333.1"/>
    <property type="molecule type" value="Genomic_DNA"/>
</dbReference>
<evidence type="ECO:0000256" key="1">
    <source>
        <dbReference type="SAM" id="MobiDB-lite"/>
    </source>
</evidence>
<proteinExistence type="predicted"/>
<feature type="compositionally biased region" description="Pro residues" evidence="1">
    <location>
        <begin position="77"/>
        <end position="87"/>
    </location>
</feature>
<dbReference type="Proteomes" id="UP001055940">
    <property type="component" value="Chromosome"/>
</dbReference>
<evidence type="ECO:0000313" key="3">
    <source>
        <dbReference type="Proteomes" id="UP001055940"/>
    </source>
</evidence>
<gene>
    <name evidence="2" type="ORF">NE857_01320</name>
</gene>